<keyword evidence="3" id="KW-1185">Reference proteome</keyword>
<evidence type="ECO:0000256" key="1">
    <source>
        <dbReference type="SAM" id="Phobius"/>
    </source>
</evidence>
<name>A0A7S7YCN9_9CAUD</name>
<keyword evidence="1" id="KW-0812">Transmembrane</keyword>
<dbReference type="EMBL" id="MW175491">
    <property type="protein sequence ID" value="QPB10537.1"/>
    <property type="molecule type" value="Genomic_DNA"/>
</dbReference>
<feature type="transmembrane region" description="Helical" evidence="1">
    <location>
        <begin position="6"/>
        <end position="37"/>
    </location>
</feature>
<accession>A0A7S7YCN9</accession>
<dbReference type="Proteomes" id="UP000605974">
    <property type="component" value="Segment"/>
</dbReference>
<gene>
    <name evidence="2" type="ORF">PN09_116</name>
</gene>
<keyword evidence="1" id="KW-1133">Transmembrane helix</keyword>
<reference evidence="2" key="1">
    <citation type="submission" date="2020-10" db="EMBL/GenBank/DDBJ databases">
        <authorList>
            <person name="Ni P."/>
        </authorList>
    </citation>
    <scope>NUCLEOTIDE SEQUENCE</scope>
</reference>
<organism evidence="2 3">
    <name type="scientific">Pseudomonas phage PN09</name>
    <dbReference type="NCBI Taxonomy" id="2782564"/>
    <lineage>
        <taxon>Viruses</taxon>
        <taxon>Duplodnaviria</taxon>
        <taxon>Heunggongvirae</taxon>
        <taxon>Uroviricota</taxon>
        <taxon>Caudoviricetes</taxon>
        <taxon>Vandenendeviridae</taxon>
        <taxon>Gorskivirinae</taxon>
        <taxon>Otagovirus</taxon>
        <taxon>Otagovirus PN09</taxon>
    </lineage>
</organism>
<evidence type="ECO:0000313" key="3">
    <source>
        <dbReference type="Proteomes" id="UP000605974"/>
    </source>
</evidence>
<proteinExistence type="predicted"/>
<evidence type="ECO:0000313" key="2">
    <source>
        <dbReference type="EMBL" id="QPB10537.1"/>
    </source>
</evidence>
<keyword evidence="1" id="KW-0472">Membrane</keyword>
<sequence length="41" mass="4565">MSTFALIFWVCVVLDCFVPGVDIAIGWYLLFIVLAGLENSK</sequence>
<protein>
    <submittedName>
        <fullName evidence="2">Uncharacterized protein</fullName>
    </submittedName>
</protein>